<feature type="domain" description="Ig-like" evidence="4">
    <location>
        <begin position="58"/>
        <end position="147"/>
    </location>
</feature>
<dbReference type="RefSeq" id="XP_012396859.1">
    <property type="nucleotide sequence ID" value="XM_012541405.3"/>
</dbReference>
<dbReference type="Gene3D" id="2.60.40.10">
    <property type="entry name" value="Immunoglobulins"/>
    <property type="match status" value="1"/>
</dbReference>
<keyword evidence="3" id="KW-0732">Signal</keyword>
<dbReference type="HOGENOM" id="CLU_065379_0_0_1"/>
<feature type="domain" description="Ig-like" evidence="4">
    <location>
        <begin position="164"/>
        <end position="262"/>
    </location>
</feature>
<reference evidence="5" key="2">
    <citation type="submission" date="2025-08" db="UniProtKB">
        <authorList>
            <consortium name="Ensembl"/>
        </authorList>
    </citation>
    <scope>IDENTIFICATION</scope>
</reference>
<keyword evidence="2" id="KW-0812">Transmembrane</keyword>
<accession>G3VX96</accession>
<dbReference type="InParanoid" id="G3VX96"/>
<dbReference type="GeneID" id="100922181"/>
<dbReference type="OrthoDB" id="9932757at2759"/>
<gene>
    <name evidence="5" type="primary">EMB</name>
</gene>
<evidence type="ECO:0000256" key="1">
    <source>
        <dbReference type="SAM" id="MobiDB-lite"/>
    </source>
</evidence>
<feature type="compositionally biased region" description="Basic and acidic residues" evidence="1">
    <location>
        <begin position="308"/>
        <end position="317"/>
    </location>
</feature>
<dbReference type="InterPro" id="IPR003599">
    <property type="entry name" value="Ig_sub"/>
</dbReference>
<protein>
    <submittedName>
        <fullName evidence="5">Embigin</fullName>
    </submittedName>
</protein>
<keyword evidence="2" id="KW-0472">Membrane</keyword>
<dbReference type="InterPro" id="IPR013783">
    <property type="entry name" value="Ig-like_fold"/>
</dbReference>
<keyword evidence="2" id="KW-1133">Transmembrane helix</keyword>
<dbReference type="InterPro" id="IPR007110">
    <property type="entry name" value="Ig-like_dom"/>
</dbReference>
<name>G3VX96_SARHA</name>
<feature type="chain" id="PRO_5029738797" evidence="3">
    <location>
        <begin position="27"/>
        <end position="335"/>
    </location>
</feature>
<evidence type="ECO:0000313" key="6">
    <source>
        <dbReference type="Proteomes" id="UP000007648"/>
    </source>
</evidence>
<feature type="signal peptide" evidence="3">
    <location>
        <begin position="1"/>
        <end position="26"/>
    </location>
</feature>
<dbReference type="SUPFAM" id="SSF48726">
    <property type="entry name" value="Immunoglobulin"/>
    <property type="match status" value="1"/>
</dbReference>
<feature type="region of interest" description="Disordered" evidence="1">
    <location>
        <begin position="297"/>
        <end position="335"/>
    </location>
</feature>
<evidence type="ECO:0000259" key="4">
    <source>
        <dbReference type="PROSITE" id="PS50835"/>
    </source>
</evidence>
<dbReference type="Proteomes" id="UP000007648">
    <property type="component" value="Unassembled WGS sequence"/>
</dbReference>
<organism evidence="5 6">
    <name type="scientific">Sarcophilus harrisii</name>
    <name type="common">Tasmanian devil</name>
    <name type="synonym">Sarcophilus laniarius</name>
    <dbReference type="NCBI Taxonomy" id="9305"/>
    <lineage>
        <taxon>Eukaryota</taxon>
        <taxon>Metazoa</taxon>
        <taxon>Chordata</taxon>
        <taxon>Craniata</taxon>
        <taxon>Vertebrata</taxon>
        <taxon>Euteleostomi</taxon>
        <taxon>Mammalia</taxon>
        <taxon>Metatheria</taxon>
        <taxon>Dasyuromorphia</taxon>
        <taxon>Dasyuridae</taxon>
        <taxon>Sarcophilus</taxon>
    </lineage>
</organism>
<sequence length="335" mass="38370">MRSPLGASRFPVSLSFLLYVAAPCFSEGTTTDADFTTQAATEGPTDWSEENVTVLSYPELISMEATLLLIETSDEVVEKNVTIGNPASIELRCNFSTSRSPQFVYVFWKKGNDRINRTSSVRVFENIVQAYIRLIVTDKVHMDSYSCIFEGIKDRKGIFHFKVPEIYTKEKPLVNYERDSVVLNCNSEKFVPLQWVWYASNGSEKVPIDLTMKNKYEILPSKYNETKLKIKHLQTTDSGPYWCRAIFLLGESEGKQNLRVLTYLVPLKPFLAVTAEVIILVTGIFLYEMYTKRRQLPSESGNDFEQGEQLKSEDHNGVQKNKQRTRYRKSEVSVN</sequence>
<dbReference type="Ensembl" id="ENSSHAT00000007864.2">
    <property type="protein sequence ID" value="ENSSHAP00000007801.2"/>
    <property type="gene ID" value="ENSSHAG00000006772.2"/>
</dbReference>
<dbReference type="KEGG" id="shr:100922181"/>
<dbReference type="Pfam" id="PF13927">
    <property type="entry name" value="Ig_3"/>
    <property type="match status" value="1"/>
</dbReference>
<dbReference type="AlphaFoldDB" id="G3VX96"/>
<proteinExistence type="predicted"/>
<dbReference type="FunCoup" id="G3VX96">
    <property type="interactions" value="679"/>
</dbReference>
<dbReference type="eggNOG" id="ENOG502RXAE">
    <property type="taxonomic scope" value="Eukaryota"/>
</dbReference>
<dbReference type="PROSITE" id="PS50835">
    <property type="entry name" value="IG_LIKE"/>
    <property type="match status" value="2"/>
</dbReference>
<reference evidence="5 6" key="1">
    <citation type="journal article" date="2011" name="Proc. Natl. Acad. Sci. U.S.A.">
        <title>Genetic diversity and population structure of the endangered marsupial Sarcophilus harrisii (Tasmanian devil).</title>
        <authorList>
            <person name="Miller W."/>
            <person name="Hayes V.M."/>
            <person name="Ratan A."/>
            <person name="Petersen D.C."/>
            <person name="Wittekindt N.E."/>
            <person name="Miller J."/>
            <person name="Walenz B."/>
            <person name="Knight J."/>
            <person name="Qi J."/>
            <person name="Zhao F."/>
            <person name="Wang Q."/>
            <person name="Bedoya-Reina O.C."/>
            <person name="Katiyar N."/>
            <person name="Tomsho L.P."/>
            <person name="Kasson L.M."/>
            <person name="Hardie R.A."/>
            <person name="Woodbridge P."/>
            <person name="Tindall E.A."/>
            <person name="Bertelsen M.F."/>
            <person name="Dixon D."/>
            <person name="Pyecroft S."/>
            <person name="Helgen K.M."/>
            <person name="Lesk A.M."/>
            <person name="Pringle T.H."/>
            <person name="Patterson N."/>
            <person name="Zhang Y."/>
            <person name="Kreiss A."/>
            <person name="Woods G.M."/>
            <person name="Jones M.E."/>
            <person name="Schuster S.C."/>
        </authorList>
    </citation>
    <scope>NUCLEOTIDE SEQUENCE [LARGE SCALE GENOMIC DNA]</scope>
</reference>
<evidence type="ECO:0000313" key="5">
    <source>
        <dbReference type="Ensembl" id="ENSSHAP00000007801.2"/>
    </source>
</evidence>
<dbReference type="CTD" id="133418"/>
<dbReference type="SMART" id="SM00409">
    <property type="entry name" value="IG"/>
    <property type="match status" value="2"/>
</dbReference>
<dbReference type="FunFam" id="2.60.40.10:FF:001012">
    <property type="entry name" value="Embigin"/>
    <property type="match status" value="1"/>
</dbReference>
<evidence type="ECO:0000256" key="3">
    <source>
        <dbReference type="SAM" id="SignalP"/>
    </source>
</evidence>
<evidence type="ECO:0000256" key="2">
    <source>
        <dbReference type="SAM" id="Phobius"/>
    </source>
</evidence>
<dbReference type="InterPro" id="IPR036179">
    <property type="entry name" value="Ig-like_dom_sf"/>
</dbReference>
<dbReference type="STRING" id="9305.ENSSHAP00000007801"/>
<reference evidence="5" key="3">
    <citation type="submission" date="2025-09" db="UniProtKB">
        <authorList>
            <consortium name="Ensembl"/>
        </authorList>
    </citation>
    <scope>IDENTIFICATION</scope>
</reference>
<keyword evidence="6" id="KW-1185">Reference proteome</keyword>
<dbReference type="GeneTree" id="ENSGT00940000158944"/>
<feature type="transmembrane region" description="Helical" evidence="2">
    <location>
        <begin position="269"/>
        <end position="287"/>
    </location>
</feature>